<evidence type="ECO:0000313" key="1">
    <source>
        <dbReference type="EMBL" id="KAK0580700.1"/>
    </source>
</evidence>
<keyword evidence="2" id="KW-1185">Reference proteome</keyword>
<reference evidence="1" key="2">
    <citation type="submission" date="2023-06" db="EMBL/GenBank/DDBJ databases">
        <authorList>
            <person name="Swenson N.G."/>
            <person name="Wegrzyn J.L."/>
            <person name="Mcevoy S.L."/>
        </authorList>
    </citation>
    <scope>NUCLEOTIDE SEQUENCE</scope>
    <source>
        <strain evidence="1">NS2018</strain>
        <tissue evidence="1">Leaf</tissue>
    </source>
</reference>
<dbReference type="AlphaFoldDB" id="A0AA39RV62"/>
<name>A0AA39RV62_ACESA</name>
<accession>A0AA39RV62</accession>
<gene>
    <name evidence="1" type="ORF">LWI29_005185</name>
</gene>
<organism evidence="1 2">
    <name type="scientific">Acer saccharum</name>
    <name type="common">Sugar maple</name>
    <dbReference type="NCBI Taxonomy" id="4024"/>
    <lineage>
        <taxon>Eukaryota</taxon>
        <taxon>Viridiplantae</taxon>
        <taxon>Streptophyta</taxon>
        <taxon>Embryophyta</taxon>
        <taxon>Tracheophyta</taxon>
        <taxon>Spermatophyta</taxon>
        <taxon>Magnoliopsida</taxon>
        <taxon>eudicotyledons</taxon>
        <taxon>Gunneridae</taxon>
        <taxon>Pentapetalae</taxon>
        <taxon>rosids</taxon>
        <taxon>malvids</taxon>
        <taxon>Sapindales</taxon>
        <taxon>Sapindaceae</taxon>
        <taxon>Hippocastanoideae</taxon>
        <taxon>Acereae</taxon>
        <taxon>Acer</taxon>
    </lineage>
</organism>
<dbReference type="InterPro" id="IPR009818">
    <property type="entry name" value="PAM2_motif"/>
</dbReference>
<dbReference type="Proteomes" id="UP001168877">
    <property type="component" value="Unassembled WGS sequence"/>
</dbReference>
<dbReference type="EMBL" id="JAUESC010000384">
    <property type="protein sequence ID" value="KAK0580700.1"/>
    <property type="molecule type" value="Genomic_DNA"/>
</dbReference>
<proteinExistence type="predicted"/>
<evidence type="ECO:0000313" key="2">
    <source>
        <dbReference type="Proteomes" id="UP001168877"/>
    </source>
</evidence>
<reference evidence="1" key="1">
    <citation type="journal article" date="2022" name="Plant J.">
        <title>Strategies of tolerance reflected in two North American maple genomes.</title>
        <authorList>
            <person name="McEvoy S.L."/>
            <person name="Sezen U.U."/>
            <person name="Trouern-Trend A."/>
            <person name="McMahon S.M."/>
            <person name="Schaberg P.G."/>
            <person name="Yang J."/>
            <person name="Wegrzyn J.L."/>
            <person name="Swenson N.G."/>
        </authorList>
    </citation>
    <scope>NUCLEOTIDE SEQUENCE</scope>
    <source>
        <strain evidence="1">NS2018</strain>
    </source>
</reference>
<protein>
    <submittedName>
        <fullName evidence="1">Uncharacterized protein</fullName>
    </submittedName>
</protein>
<sequence length="89" mass="10099">MICLSFFPESYSDFIQASLDYMIMKSGKEKKVLSILLYKKSLWVVVKILVKMLSKLNPMAKEFVPSSIANGHNNFNLNPRYFGGNGFGL</sequence>
<comment type="caution">
    <text evidence="1">The sequence shown here is derived from an EMBL/GenBank/DDBJ whole genome shotgun (WGS) entry which is preliminary data.</text>
</comment>
<dbReference type="Pfam" id="PF07145">
    <property type="entry name" value="PAM2"/>
    <property type="match status" value="1"/>
</dbReference>